<accession>A0ABY6MFU6</accession>
<evidence type="ECO:0000313" key="1">
    <source>
        <dbReference type="EMBL" id="UZD22309.1"/>
    </source>
</evidence>
<dbReference type="Proteomes" id="UP001163156">
    <property type="component" value="Chromosome"/>
</dbReference>
<keyword evidence="2" id="KW-1185">Reference proteome</keyword>
<reference evidence="1" key="1">
    <citation type="submission" date="2022-10" db="EMBL/GenBank/DDBJ databases">
        <title>Algoriphagus sp. a novel bacteria isolate from halophytes salicornia europaea.</title>
        <authorList>
            <person name="Peng Y."/>
            <person name="Jiang L."/>
            <person name="Lee J."/>
        </authorList>
    </citation>
    <scope>NUCLEOTIDE SEQUENCE</scope>
    <source>
        <strain evidence="1">TR-M5</strain>
    </source>
</reference>
<organism evidence="1 2">
    <name type="scientific">Algoriphagus halophytocola</name>
    <dbReference type="NCBI Taxonomy" id="2991499"/>
    <lineage>
        <taxon>Bacteria</taxon>
        <taxon>Pseudomonadati</taxon>
        <taxon>Bacteroidota</taxon>
        <taxon>Cytophagia</taxon>
        <taxon>Cytophagales</taxon>
        <taxon>Cyclobacteriaceae</taxon>
        <taxon>Algoriphagus</taxon>
    </lineage>
</organism>
<name>A0ABY6MFU6_9BACT</name>
<proteinExistence type="predicted"/>
<sequence>MMINKRAVIYPKDIVCLTGRSERYAQIMMHKARAYVNKEPHQFVTVSDFALFSGIPEEVIRKYML</sequence>
<protein>
    <submittedName>
        <fullName evidence="1">Uncharacterized protein</fullName>
    </submittedName>
</protein>
<dbReference type="RefSeq" id="WP_264808766.1">
    <property type="nucleotide sequence ID" value="NZ_CP110226.1"/>
</dbReference>
<dbReference type="EMBL" id="CP110226">
    <property type="protein sequence ID" value="UZD22309.1"/>
    <property type="molecule type" value="Genomic_DNA"/>
</dbReference>
<gene>
    <name evidence="1" type="ORF">OM944_16810</name>
</gene>
<evidence type="ECO:0000313" key="2">
    <source>
        <dbReference type="Proteomes" id="UP001163156"/>
    </source>
</evidence>